<gene>
    <name evidence="8" type="ORF">A3H38_03335</name>
</gene>
<evidence type="ECO:0000313" key="9">
    <source>
        <dbReference type="Proteomes" id="UP000176938"/>
    </source>
</evidence>
<dbReference type="PANTHER" id="PTHR30332">
    <property type="entry name" value="PROBABLE GENERAL SECRETION PATHWAY PROTEIN D"/>
    <property type="match status" value="1"/>
</dbReference>
<dbReference type="GO" id="GO:0015627">
    <property type="term" value="C:type II protein secretion system complex"/>
    <property type="evidence" value="ECO:0007669"/>
    <property type="project" value="TreeGrafter"/>
</dbReference>
<reference evidence="8 9" key="1">
    <citation type="journal article" date="2016" name="Nat. Commun.">
        <title>Thousands of microbial genomes shed light on interconnected biogeochemical processes in an aquifer system.</title>
        <authorList>
            <person name="Anantharaman K."/>
            <person name="Brown C.T."/>
            <person name="Hug L.A."/>
            <person name="Sharon I."/>
            <person name="Castelle C.J."/>
            <person name="Probst A.J."/>
            <person name="Thomas B.C."/>
            <person name="Singh A."/>
            <person name="Wilkins M.J."/>
            <person name="Karaoz U."/>
            <person name="Brodie E.L."/>
            <person name="Williams K.H."/>
            <person name="Hubbard S.S."/>
            <person name="Banfield J.F."/>
        </authorList>
    </citation>
    <scope>NUCLEOTIDE SEQUENCE [LARGE SCALE GENOMIC DNA]</scope>
</reference>
<dbReference type="InterPro" id="IPR005644">
    <property type="entry name" value="NolW-like"/>
</dbReference>
<dbReference type="EMBL" id="METP01000007">
    <property type="protein sequence ID" value="OGC07222.1"/>
    <property type="molecule type" value="Genomic_DNA"/>
</dbReference>
<evidence type="ECO:0000256" key="1">
    <source>
        <dbReference type="ARBA" id="ARBA00004370"/>
    </source>
</evidence>
<feature type="domain" description="NolW-like" evidence="7">
    <location>
        <begin position="48"/>
        <end position="108"/>
    </location>
</feature>
<dbReference type="PROSITE" id="PS00875">
    <property type="entry name" value="T2SP_D"/>
    <property type="match status" value="1"/>
</dbReference>
<comment type="subcellular location">
    <subcellularLocation>
        <location evidence="5">Cell outer membrane</location>
    </subcellularLocation>
    <subcellularLocation>
        <location evidence="1">Membrane</location>
    </subcellularLocation>
</comment>
<dbReference type="PANTHER" id="PTHR30332:SF24">
    <property type="entry name" value="SECRETIN GSPD-RELATED"/>
    <property type="match status" value="1"/>
</dbReference>
<dbReference type="Proteomes" id="UP000176938">
    <property type="component" value="Unassembled WGS sequence"/>
</dbReference>
<evidence type="ECO:0000259" key="7">
    <source>
        <dbReference type="Pfam" id="PF03958"/>
    </source>
</evidence>
<dbReference type="Gene3D" id="3.30.1370.120">
    <property type="match status" value="1"/>
</dbReference>
<dbReference type="AlphaFoldDB" id="A0A1F4RGB6"/>
<keyword evidence="2" id="KW-0732">Signal</keyword>
<comment type="similarity">
    <text evidence="4">Belongs to the bacterial secretin family.</text>
</comment>
<dbReference type="InterPro" id="IPR050810">
    <property type="entry name" value="Bact_Secretion_Sys_Channel"/>
</dbReference>
<evidence type="ECO:0000313" key="8">
    <source>
        <dbReference type="EMBL" id="OGC07222.1"/>
    </source>
</evidence>
<comment type="caution">
    <text evidence="8">The sequence shown here is derived from an EMBL/GenBank/DDBJ whole genome shotgun (WGS) entry which is preliminary data.</text>
</comment>
<organism evidence="8 9">
    <name type="scientific">candidate division WOR-1 bacterium RIFCSPLOWO2_02_FULL_46_20</name>
    <dbReference type="NCBI Taxonomy" id="1802567"/>
    <lineage>
        <taxon>Bacteria</taxon>
        <taxon>Bacillati</taxon>
        <taxon>Saganbacteria</taxon>
    </lineage>
</organism>
<sequence>MLKKLLSGVLLFLVVLMIPVEGRELFLQTKEQSVANETRDVSASYPLQSFKLKYIKASDFAEMIVDLLGKGEGVALNKTLNAVMVRASHDSIKRLTAQVEKLDVPPLQVQVEARVIELKANDGDTTNPSALGASWTIRNSSGSNDYLQLLTTDTVSAAATSMGLFAQLMTGNVEAYLTALQKTVGYNLVASPWITAINHEEAEILIGSKYGYMTTLTTTTGTMQNIEFLEVGTKLKFTPHINEDGYIIMEIYPSVSEGSVTNSLPQENTTETKNKVLVKDGQSVVIGGLSKKYDQQTEIAVPILSNIPLLGNLFKRTEIVSEKRELMVVVTPHIVTPAFLEVMAGRAKELEKSRQEWSENVKLLR</sequence>
<feature type="domain" description="Type II/III secretion system secretin-like" evidence="6">
    <location>
        <begin position="179"/>
        <end position="335"/>
    </location>
</feature>
<dbReference type="InterPro" id="IPR004845">
    <property type="entry name" value="T2SS_GspD_CS"/>
</dbReference>
<proteinExistence type="inferred from homology"/>
<evidence type="ECO:0000256" key="2">
    <source>
        <dbReference type="ARBA" id="ARBA00022729"/>
    </source>
</evidence>
<dbReference type="PRINTS" id="PR00811">
    <property type="entry name" value="BCTERIALGSPD"/>
</dbReference>
<evidence type="ECO:0000256" key="3">
    <source>
        <dbReference type="ARBA" id="ARBA00023136"/>
    </source>
</evidence>
<name>A0A1F4RGB6_UNCSA</name>
<dbReference type="GO" id="GO:0009306">
    <property type="term" value="P:protein secretion"/>
    <property type="evidence" value="ECO:0007669"/>
    <property type="project" value="InterPro"/>
</dbReference>
<dbReference type="InterPro" id="IPR004846">
    <property type="entry name" value="T2SS/T3SS_dom"/>
</dbReference>
<dbReference type="InterPro" id="IPR001775">
    <property type="entry name" value="GspD/PilQ"/>
</dbReference>
<keyword evidence="5" id="KW-0813">Transport</keyword>
<dbReference type="GO" id="GO:0009279">
    <property type="term" value="C:cell outer membrane"/>
    <property type="evidence" value="ECO:0007669"/>
    <property type="project" value="UniProtKB-SubCell"/>
</dbReference>
<dbReference type="Pfam" id="PF00263">
    <property type="entry name" value="Secretin"/>
    <property type="match status" value="1"/>
</dbReference>
<evidence type="ECO:0000256" key="4">
    <source>
        <dbReference type="RuleBase" id="RU004003"/>
    </source>
</evidence>
<evidence type="ECO:0000256" key="5">
    <source>
        <dbReference type="RuleBase" id="RU004004"/>
    </source>
</evidence>
<keyword evidence="3" id="KW-0472">Membrane</keyword>
<evidence type="ECO:0000259" key="6">
    <source>
        <dbReference type="Pfam" id="PF00263"/>
    </source>
</evidence>
<protein>
    <submittedName>
        <fullName evidence="8">Uncharacterized protein</fullName>
    </submittedName>
</protein>
<dbReference type="InterPro" id="IPR038591">
    <property type="entry name" value="NolW-like_sf"/>
</dbReference>
<accession>A0A1F4RGB6</accession>
<dbReference type="Pfam" id="PF03958">
    <property type="entry name" value="Secretin_N"/>
    <property type="match status" value="1"/>
</dbReference>